<feature type="transmembrane region" description="Helical" evidence="1">
    <location>
        <begin position="305"/>
        <end position="323"/>
    </location>
</feature>
<dbReference type="RefSeq" id="WP_106471413.1">
    <property type="nucleotide sequence ID" value="NZ_CP027665.1"/>
</dbReference>
<proteinExistence type="predicted"/>
<dbReference type="Gene3D" id="3.30.70.1230">
    <property type="entry name" value="Nucleotide cyclase"/>
    <property type="match status" value="1"/>
</dbReference>
<evidence type="ECO:0000259" key="2">
    <source>
        <dbReference type="PROSITE" id="PS50125"/>
    </source>
</evidence>
<keyword evidence="1" id="KW-0472">Membrane</keyword>
<dbReference type="GO" id="GO:0035556">
    <property type="term" value="P:intracellular signal transduction"/>
    <property type="evidence" value="ECO:0007669"/>
    <property type="project" value="InterPro"/>
</dbReference>
<evidence type="ECO:0000313" key="4">
    <source>
        <dbReference type="Proteomes" id="UP000237655"/>
    </source>
</evidence>
<dbReference type="EMBL" id="CP027665">
    <property type="protein sequence ID" value="AVO37099.1"/>
    <property type="molecule type" value="Genomic_DNA"/>
</dbReference>
<feature type="transmembrane region" description="Helical" evidence="1">
    <location>
        <begin position="12"/>
        <end position="31"/>
    </location>
</feature>
<dbReference type="PANTHER" id="PTHR43081:SF20">
    <property type="entry name" value="TWO-COMPONENT RESPONSE REGULATOR"/>
    <property type="match status" value="1"/>
</dbReference>
<dbReference type="Pfam" id="PF00211">
    <property type="entry name" value="Guanylate_cyc"/>
    <property type="match status" value="1"/>
</dbReference>
<keyword evidence="1" id="KW-1133">Transmembrane helix</keyword>
<dbReference type="SUPFAM" id="SSF55073">
    <property type="entry name" value="Nucleotide cyclase"/>
    <property type="match status" value="1"/>
</dbReference>
<dbReference type="InterPro" id="IPR007890">
    <property type="entry name" value="CHASE2"/>
</dbReference>
<dbReference type="Proteomes" id="UP000237655">
    <property type="component" value="Chromosome"/>
</dbReference>
<dbReference type="CDD" id="cd07302">
    <property type="entry name" value="CHD"/>
    <property type="match status" value="1"/>
</dbReference>
<keyword evidence="1" id="KW-0812">Transmembrane</keyword>
<dbReference type="SMART" id="SM01080">
    <property type="entry name" value="CHASE2"/>
    <property type="match status" value="1"/>
</dbReference>
<gene>
    <name evidence="3" type="ORF">C6Y53_04850</name>
</gene>
<organism evidence="3 4">
    <name type="scientific">Pukyongiella litopenaei</name>
    <dbReference type="NCBI Taxonomy" id="2605946"/>
    <lineage>
        <taxon>Bacteria</taxon>
        <taxon>Pseudomonadati</taxon>
        <taxon>Pseudomonadota</taxon>
        <taxon>Alphaproteobacteria</taxon>
        <taxon>Rhodobacterales</taxon>
        <taxon>Paracoccaceae</taxon>
        <taxon>Pukyongiella</taxon>
    </lineage>
</organism>
<evidence type="ECO:0000313" key="3">
    <source>
        <dbReference type="EMBL" id="AVO37099.1"/>
    </source>
</evidence>
<dbReference type="KEGG" id="thas:C6Y53_04850"/>
<sequence length="596" mass="62224">MTTRARRRNRLVIPGLIVAALWVAGFGLPYLSGHAGPTDRFEYRLLDLRHRLIGPQKPAGDVVIVAIDDRTLGQSDVSGRALLGRVIGNIAASRAGTLAVDILLADGGDTDTDAALAQALGALPSVIAAAASLGAEGASADTIIQPQPSFREAARTGLVNISTDTGGTPRYVPLLIPTGAGTFPTLPLVAAMTFTGDTPVVETDRLRLGDRAVPLDLGQSMPLRHLGPMGTVPTYSASELLTGPLPDALGGKLVVLGYTASAMGDRFATPFGDTTPGVEIIATAISQLAGGPVLRRDARTRRWDVIHAAGLTLLCVLAALSLPLSRGLPVALALVGLSMTGVVIAFAFGLWMSAALPLVAALPPLTVAGIVRYSRERSLALQTERAAASLRRFQSPALARRLENDPDWLATPEEQHLVIFFVDLTGFTGLSQRLGPAGTQELLRAFHGLTNETVGAQGGDVLNYMGDGALAVFGLDRSDRDRAADTALAAAFALVRALAGLRIDALPEGLPGCRIGLHAGLATLSRLGADTHQQVTVTGDSVNLASRLMEVAKSEHATIVATRDFADALSKPPSPTHESRVPIRGRAGEVEILAWT</sequence>
<dbReference type="InterPro" id="IPR050697">
    <property type="entry name" value="Adenylyl/Guanylyl_Cyclase_3/4"/>
</dbReference>
<dbReference type="PANTHER" id="PTHR43081">
    <property type="entry name" value="ADENYLATE CYCLASE, TERMINAL-DIFFERENTIATION SPECIFIC-RELATED"/>
    <property type="match status" value="1"/>
</dbReference>
<accession>A0A2S0MMJ9</accession>
<dbReference type="InterPro" id="IPR001054">
    <property type="entry name" value="A/G_cyclase"/>
</dbReference>
<dbReference type="GO" id="GO:0004016">
    <property type="term" value="F:adenylate cyclase activity"/>
    <property type="evidence" value="ECO:0007669"/>
    <property type="project" value="UniProtKB-ARBA"/>
</dbReference>
<dbReference type="Pfam" id="PF05226">
    <property type="entry name" value="CHASE2"/>
    <property type="match status" value="1"/>
</dbReference>
<feature type="domain" description="Guanylate cyclase" evidence="2">
    <location>
        <begin position="418"/>
        <end position="549"/>
    </location>
</feature>
<dbReference type="GO" id="GO:0006171">
    <property type="term" value="P:cAMP biosynthetic process"/>
    <property type="evidence" value="ECO:0007669"/>
    <property type="project" value="TreeGrafter"/>
</dbReference>
<protein>
    <submittedName>
        <fullName evidence="3">Adenylate/guanylate cyclase domain-containing protein</fullName>
    </submittedName>
</protein>
<evidence type="ECO:0000256" key="1">
    <source>
        <dbReference type="SAM" id="Phobius"/>
    </source>
</evidence>
<dbReference type="AlphaFoldDB" id="A0A2S0MMJ9"/>
<reference evidence="4" key="1">
    <citation type="submission" date="2018-03" db="EMBL/GenBank/DDBJ databases">
        <title>Genomic analysis of the strain SH-1 isolated from shrimp intestine.</title>
        <authorList>
            <person name="Kim Y.-S."/>
            <person name="Kim S.-E."/>
            <person name="Kim K.-H."/>
        </authorList>
    </citation>
    <scope>NUCLEOTIDE SEQUENCE [LARGE SCALE GENOMIC DNA]</scope>
    <source>
        <strain evidence="4">SH-1</strain>
    </source>
</reference>
<dbReference type="InterPro" id="IPR029787">
    <property type="entry name" value="Nucleotide_cyclase"/>
</dbReference>
<name>A0A2S0MMJ9_9RHOB</name>
<dbReference type="PROSITE" id="PS50125">
    <property type="entry name" value="GUANYLATE_CYCLASE_2"/>
    <property type="match status" value="1"/>
</dbReference>
<dbReference type="SMART" id="SM00044">
    <property type="entry name" value="CYCc"/>
    <property type="match status" value="1"/>
</dbReference>
<feature type="transmembrane region" description="Helical" evidence="1">
    <location>
        <begin position="330"/>
        <end position="348"/>
    </location>
</feature>
<keyword evidence="4" id="KW-1185">Reference proteome</keyword>